<feature type="transmembrane region" description="Helical" evidence="1">
    <location>
        <begin position="111"/>
        <end position="134"/>
    </location>
</feature>
<feature type="transmembrane region" description="Helical" evidence="1">
    <location>
        <begin position="197"/>
        <end position="222"/>
    </location>
</feature>
<feature type="transmembrane region" description="Helical" evidence="1">
    <location>
        <begin position="168"/>
        <end position="185"/>
    </location>
</feature>
<gene>
    <name evidence="2" type="ORF">MNBD_GAMMA21-316</name>
</gene>
<reference evidence="2" key="1">
    <citation type="submission" date="2018-06" db="EMBL/GenBank/DDBJ databases">
        <authorList>
            <person name="Zhirakovskaya E."/>
        </authorList>
    </citation>
    <scope>NUCLEOTIDE SEQUENCE</scope>
</reference>
<feature type="transmembrane region" description="Helical" evidence="1">
    <location>
        <begin position="39"/>
        <end position="59"/>
    </location>
</feature>
<dbReference type="EMBL" id="UOFR01000010">
    <property type="protein sequence ID" value="VAW91313.1"/>
    <property type="molecule type" value="Genomic_DNA"/>
</dbReference>
<accession>A0A3B0ZTB4</accession>
<dbReference type="InterPro" id="IPR011672">
    <property type="entry name" value="DUF1614"/>
</dbReference>
<keyword evidence="1" id="KW-0812">Transmembrane</keyword>
<dbReference type="AlphaFoldDB" id="A0A3B0ZTB4"/>
<evidence type="ECO:0008006" key="3">
    <source>
        <dbReference type="Google" id="ProtNLM"/>
    </source>
</evidence>
<protein>
    <recommendedName>
        <fullName evidence="3">DUF1614 domain-containing protein</fullName>
    </recommendedName>
</protein>
<feature type="transmembrane region" description="Helical" evidence="1">
    <location>
        <begin position="88"/>
        <end position="105"/>
    </location>
</feature>
<sequence>MIKLRLPGRYLYLIIVTAIVLSLLSYLGFIQQLAQLLELNFYIVIAAIMLIPLTTLIHIPVRRIQVVHAIPQTQVVGLIVPKRSLYRGYTLIAVNLGGAVLPVSYSIVLYLIFPIPLTTLLIILLITTTVSFLLSRPITGFGIGLPIFSVPVVTALTTHYLIDEYVITTAYIAGTIGVMLGADGLRAKDIKQLGSSFVSIGGAGILDSIVLTGFISVILVSLL</sequence>
<keyword evidence="1" id="KW-1133">Transmembrane helix</keyword>
<feature type="transmembrane region" description="Helical" evidence="1">
    <location>
        <begin position="141"/>
        <end position="162"/>
    </location>
</feature>
<feature type="transmembrane region" description="Helical" evidence="1">
    <location>
        <begin position="12"/>
        <end position="33"/>
    </location>
</feature>
<dbReference type="Pfam" id="PF07758">
    <property type="entry name" value="DUF1614"/>
    <property type="match status" value="1"/>
</dbReference>
<evidence type="ECO:0000256" key="1">
    <source>
        <dbReference type="SAM" id="Phobius"/>
    </source>
</evidence>
<keyword evidence="1" id="KW-0472">Membrane</keyword>
<proteinExistence type="predicted"/>
<evidence type="ECO:0000313" key="2">
    <source>
        <dbReference type="EMBL" id="VAW91313.1"/>
    </source>
</evidence>
<name>A0A3B0ZTB4_9ZZZZ</name>
<organism evidence="2">
    <name type="scientific">hydrothermal vent metagenome</name>
    <dbReference type="NCBI Taxonomy" id="652676"/>
    <lineage>
        <taxon>unclassified sequences</taxon>
        <taxon>metagenomes</taxon>
        <taxon>ecological metagenomes</taxon>
    </lineage>
</organism>